<evidence type="ECO:0000313" key="5">
    <source>
        <dbReference type="EMBL" id="KZV14267.1"/>
    </source>
</evidence>
<evidence type="ECO:0000259" key="4">
    <source>
        <dbReference type="PROSITE" id="PS50222"/>
    </source>
</evidence>
<dbReference type="Proteomes" id="UP000250235">
    <property type="component" value="Unassembled WGS sequence"/>
</dbReference>
<feature type="domain" description="EF-hand" evidence="4">
    <location>
        <begin position="2"/>
        <end position="37"/>
    </location>
</feature>
<dbReference type="InterPro" id="IPR018247">
    <property type="entry name" value="EF_Hand_1_Ca_BS"/>
</dbReference>
<dbReference type="SUPFAM" id="SSF47473">
    <property type="entry name" value="EF-hand"/>
    <property type="match status" value="1"/>
</dbReference>
<dbReference type="PROSITE" id="PS50222">
    <property type="entry name" value="EF_HAND_2"/>
    <property type="match status" value="2"/>
</dbReference>
<accession>A0A2Z6ZYC1</accession>
<evidence type="ECO:0000256" key="1">
    <source>
        <dbReference type="ARBA" id="ARBA00022723"/>
    </source>
</evidence>
<evidence type="ECO:0000313" key="6">
    <source>
        <dbReference type="Proteomes" id="UP000250235"/>
    </source>
</evidence>
<dbReference type="InterPro" id="IPR011992">
    <property type="entry name" value="EF-hand-dom_pair"/>
</dbReference>
<evidence type="ECO:0000256" key="3">
    <source>
        <dbReference type="ARBA" id="ARBA00022837"/>
    </source>
</evidence>
<organism evidence="5 6">
    <name type="scientific">Dorcoceras hygrometricum</name>
    <dbReference type="NCBI Taxonomy" id="472368"/>
    <lineage>
        <taxon>Eukaryota</taxon>
        <taxon>Viridiplantae</taxon>
        <taxon>Streptophyta</taxon>
        <taxon>Embryophyta</taxon>
        <taxon>Tracheophyta</taxon>
        <taxon>Spermatophyta</taxon>
        <taxon>Magnoliopsida</taxon>
        <taxon>eudicotyledons</taxon>
        <taxon>Gunneridae</taxon>
        <taxon>Pentapetalae</taxon>
        <taxon>asterids</taxon>
        <taxon>lamiids</taxon>
        <taxon>Lamiales</taxon>
        <taxon>Gesneriaceae</taxon>
        <taxon>Didymocarpoideae</taxon>
        <taxon>Trichosporeae</taxon>
        <taxon>Loxocarpinae</taxon>
        <taxon>Dorcoceras</taxon>
    </lineage>
</organism>
<name>A0A2Z6ZYC1_9LAMI</name>
<dbReference type="Pfam" id="PF00036">
    <property type="entry name" value="EF-hand_1"/>
    <property type="match status" value="1"/>
</dbReference>
<dbReference type="InterPro" id="IPR002048">
    <property type="entry name" value="EF_hand_dom"/>
</dbReference>
<feature type="domain" description="EF-hand" evidence="4">
    <location>
        <begin position="73"/>
        <end position="108"/>
    </location>
</feature>
<keyword evidence="2" id="KW-0677">Repeat</keyword>
<sequence>MEMSSQLQNVFKFMDTNGDGKISPLELKQFVSSLGDENSMSAAELAEGMVREMDCDGDGFVSLDEFMRVMRKYWISECRKMIERVDRDGDGFVNFQDFKIMMSAGYNMLV</sequence>
<reference evidence="5 6" key="1">
    <citation type="journal article" date="2015" name="Proc. Natl. Acad. Sci. U.S.A.">
        <title>The resurrection genome of Boea hygrometrica: A blueprint for survival of dehydration.</title>
        <authorList>
            <person name="Xiao L."/>
            <person name="Yang G."/>
            <person name="Zhang L."/>
            <person name="Yang X."/>
            <person name="Zhao S."/>
            <person name="Ji Z."/>
            <person name="Zhou Q."/>
            <person name="Hu M."/>
            <person name="Wang Y."/>
            <person name="Chen M."/>
            <person name="Xu Y."/>
            <person name="Jin H."/>
            <person name="Xiao X."/>
            <person name="Hu G."/>
            <person name="Bao F."/>
            <person name="Hu Y."/>
            <person name="Wan P."/>
            <person name="Li L."/>
            <person name="Deng X."/>
            <person name="Kuang T."/>
            <person name="Xiang C."/>
            <person name="Zhu J.K."/>
            <person name="Oliver M.J."/>
            <person name="He Y."/>
        </authorList>
    </citation>
    <scope>NUCLEOTIDE SEQUENCE [LARGE SCALE GENOMIC DNA]</scope>
    <source>
        <strain evidence="6">cv. XS01</strain>
    </source>
</reference>
<dbReference type="EMBL" id="KV021116">
    <property type="protein sequence ID" value="KZV14267.1"/>
    <property type="molecule type" value="Genomic_DNA"/>
</dbReference>
<protein>
    <recommendedName>
        <fullName evidence="4">EF-hand domain-containing protein</fullName>
    </recommendedName>
</protein>
<keyword evidence="1" id="KW-0479">Metal-binding</keyword>
<keyword evidence="6" id="KW-1185">Reference proteome</keyword>
<dbReference type="Gene3D" id="1.10.238.10">
    <property type="entry name" value="EF-hand"/>
    <property type="match status" value="2"/>
</dbReference>
<dbReference type="GO" id="GO:0005509">
    <property type="term" value="F:calcium ion binding"/>
    <property type="evidence" value="ECO:0007669"/>
    <property type="project" value="InterPro"/>
</dbReference>
<gene>
    <name evidence="5" type="ORF">F511_43968</name>
</gene>
<dbReference type="SMART" id="SM00054">
    <property type="entry name" value="EFh"/>
    <property type="match status" value="3"/>
</dbReference>
<dbReference type="PROSITE" id="PS00018">
    <property type="entry name" value="EF_HAND_1"/>
    <property type="match status" value="2"/>
</dbReference>
<dbReference type="OrthoDB" id="26525at2759"/>
<dbReference type="InterPro" id="IPR039647">
    <property type="entry name" value="EF_hand_pair_protein_CML-like"/>
</dbReference>
<proteinExistence type="predicted"/>
<dbReference type="CDD" id="cd00051">
    <property type="entry name" value="EFh"/>
    <property type="match status" value="2"/>
</dbReference>
<keyword evidence="3" id="KW-0106">Calcium</keyword>
<evidence type="ECO:0000256" key="2">
    <source>
        <dbReference type="ARBA" id="ARBA00022737"/>
    </source>
</evidence>
<dbReference type="Pfam" id="PF13499">
    <property type="entry name" value="EF-hand_7"/>
    <property type="match status" value="1"/>
</dbReference>
<dbReference type="PANTHER" id="PTHR10891">
    <property type="entry name" value="EF-HAND CALCIUM-BINDING DOMAIN CONTAINING PROTEIN"/>
    <property type="match status" value="1"/>
</dbReference>
<dbReference type="AlphaFoldDB" id="A0A2Z6ZYC1"/>